<keyword evidence="1" id="KW-0808">Transferase</keyword>
<evidence type="ECO:0000259" key="5">
    <source>
        <dbReference type="Pfam" id="PF00685"/>
    </source>
</evidence>
<dbReference type="InterPro" id="IPR000863">
    <property type="entry name" value="Sulfotransferase_dom"/>
</dbReference>
<keyword evidence="4" id="KW-1015">Disulfide bond</keyword>
<dbReference type="Gene3D" id="3.40.50.300">
    <property type="entry name" value="P-loop containing nucleotide triphosphate hydrolases"/>
    <property type="match status" value="2"/>
</dbReference>
<reference evidence="6" key="1">
    <citation type="journal article" date="2023" name="Mol. Biol. Evol.">
        <title>Third-Generation Sequencing Reveals the Adaptive Role of the Epigenome in Three Deep-Sea Polychaetes.</title>
        <authorList>
            <person name="Perez M."/>
            <person name="Aroh O."/>
            <person name="Sun Y."/>
            <person name="Lan Y."/>
            <person name="Juniper S.K."/>
            <person name="Young C.R."/>
            <person name="Angers B."/>
            <person name="Qian P.Y."/>
        </authorList>
    </citation>
    <scope>NUCLEOTIDE SEQUENCE</scope>
    <source>
        <strain evidence="6">R07B-5</strain>
    </source>
</reference>
<proteinExistence type="predicted"/>
<dbReference type="InterPro" id="IPR027417">
    <property type="entry name" value="P-loop_NTPase"/>
</dbReference>
<keyword evidence="7" id="KW-1185">Reference proteome</keyword>
<dbReference type="AlphaFoldDB" id="A0AAD9UIQ8"/>
<name>A0AAD9UIQ8_RIDPI</name>
<organism evidence="6 7">
    <name type="scientific">Ridgeia piscesae</name>
    <name type="common">Tubeworm</name>
    <dbReference type="NCBI Taxonomy" id="27915"/>
    <lineage>
        <taxon>Eukaryota</taxon>
        <taxon>Metazoa</taxon>
        <taxon>Spiralia</taxon>
        <taxon>Lophotrochozoa</taxon>
        <taxon>Annelida</taxon>
        <taxon>Polychaeta</taxon>
        <taxon>Sedentaria</taxon>
        <taxon>Canalipalpata</taxon>
        <taxon>Sabellida</taxon>
        <taxon>Siboglinidae</taxon>
        <taxon>Ridgeia</taxon>
    </lineage>
</organism>
<dbReference type="PANTHER" id="PTHR10605">
    <property type="entry name" value="HEPARAN SULFATE SULFOTRANSFERASE"/>
    <property type="match status" value="1"/>
</dbReference>
<feature type="domain" description="Sulfotransferase" evidence="5">
    <location>
        <begin position="47"/>
        <end position="189"/>
    </location>
</feature>
<evidence type="ECO:0000256" key="4">
    <source>
        <dbReference type="PIRSR" id="PIRSR637359-3"/>
    </source>
</evidence>
<evidence type="ECO:0000256" key="2">
    <source>
        <dbReference type="ARBA" id="ARBA00023180"/>
    </source>
</evidence>
<accession>A0AAD9UIQ8</accession>
<evidence type="ECO:0000313" key="7">
    <source>
        <dbReference type="Proteomes" id="UP001209878"/>
    </source>
</evidence>
<evidence type="ECO:0000256" key="1">
    <source>
        <dbReference type="ARBA" id="ARBA00022679"/>
    </source>
</evidence>
<dbReference type="PANTHER" id="PTHR10605:SF65">
    <property type="entry name" value="GH20068P"/>
    <property type="match status" value="1"/>
</dbReference>
<gene>
    <name evidence="6" type="ORF">NP493_73g05068</name>
</gene>
<dbReference type="GO" id="GO:0008467">
    <property type="term" value="F:[heparan sulfate]-glucosamine 3-sulfotransferase activity"/>
    <property type="evidence" value="ECO:0007669"/>
    <property type="project" value="TreeGrafter"/>
</dbReference>
<sequence length="205" mass="23446">MLAKQNALQRRLPQCIIIGVMKCGTSALISFLDIHPDVATAPVVRTVSHWLHYCRKYPLDVRNCATFESSCIFKPDGEIRPSVRYIYRSSYALHIEHWTRVFPLGAHLHVVDGAKLISDPISELRKVETFLGLRHYISGNNIVFDHERKVYCRVSRSGVKLCLDKAAKGVKHPTIDPAAEAKLRTYFKPLNQRFYQIVGHDFGWT</sequence>
<feature type="binding site" evidence="3">
    <location>
        <begin position="168"/>
        <end position="172"/>
    </location>
    <ligand>
        <name>3'-phosphoadenylyl sulfate</name>
        <dbReference type="ChEBI" id="CHEBI:58339"/>
    </ligand>
</feature>
<protein>
    <recommendedName>
        <fullName evidence="5">Sulfotransferase domain-containing protein</fullName>
    </recommendedName>
</protein>
<comment type="caution">
    <text evidence="6">The sequence shown here is derived from an EMBL/GenBank/DDBJ whole genome shotgun (WGS) entry which is preliminary data.</text>
</comment>
<evidence type="ECO:0000256" key="3">
    <source>
        <dbReference type="PIRSR" id="PIRSR637359-2"/>
    </source>
</evidence>
<feature type="disulfide bond" evidence="4">
    <location>
        <begin position="152"/>
        <end position="162"/>
    </location>
</feature>
<dbReference type="EMBL" id="JAODUO010000071">
    <property type="protein sequence ID" value="KAK2190722.1"/>
    <property type="molecule type" value="Genomic_DNA"/>
</dbReference>
<dbReference type="Proteomes" id="UP001209878">
    <property type="component" value="Unassembled WGS sequence"/>
</dbReference>
<keyword evidence="2" id="KW-0325">Glycoprotein</keyword>
<evidence type="ECO:0000313" key="6">
    <source>
        <dbReference type="EMBL" id="KAK2190722.1"/>
    </source>
</evidence>
<dbReference type="SUPFAM" id="SSF52540">
    <property type="entry name" value="P-loop containing nucleoside triphosphate hydrolases"/>
    <property type="match status" value="1"/>
</dbReference>
<dbReference type="Pfam" id="PF00685">
    <property type="entry name" value="Sulfotransfer_1"/>
    <property type="match status" value="1"/>
</dbReference>
<feature type="binding site" evidence="3">
    <location>
        <position position="151"/>
    </location>
    <ligand>
        <name>3'-phosphoadenylyl sulfate</name>
        <dbReference type="ChEBI" id="CHEBI:58339"/>
    </ligand>
</feature>
<dbReference type="InterPro" id="IPR037359">
    <property type="entry name" value="NST/OST"/>
</dbReference>
<feature type="binding site" evidence="3">
    <location>
        <position position="48"/>
    </location>
    <ligand>
        <name>3'-phosphoadenylyl sulfate</name>
        <dbReference type="ChEBI" id="CHEBI:58339"/>
    </ligand>
</feature>